<reference evidence="1 2" key="1">
    <citation type="submission" date="2013-08" db="EMBL/GenBank/DDBJ databases">
        <title>Flavobacterium saliperosum type strain genome sequencing.</title>
        <authorList>
            <person name="Lee K."/>
            <person name="Yi H."/>
            <person name="Park S."/>
            <person name="Chun J."/>
        </authorList>
    </citation>
    <scope>NUCLEOTIDE SEQUENCE [LARGE SCALE GENOMIC DNA]</scope>
    <source>
        <strain evidence="1 2">S13</strain>
    </source>
</reference>
<gene>
    <name evidence="1" type="ORF">FSS13T_25290</name>
</gene>
<comment type="caution">
    <text evidence="1">The sequence shown here is derived from an EMBL/GenBank/DDBJ whole genome shotgun (WGS) entry which is preliminary data.</text>
</comment>
<accession>A0ABN0QDL8</accession>
<protein>
    <submittedName>
        <fullName evidence="1">Uncharacterized protein</fullName>
    </submittedName>
</protein>
<sequence length="97" mass="10601">MDCTEPVVSVVLTIPVEVSAFVNPVALLLGMAVLTLLENNRSLYGVPKDKTPFKFTLSPAQIVAEDGLTTITGPAFRFILFDITLVHPFPVTTRDIR</sequence>
<keyword evidence="2" id="KW-1185">Reference proteome</keyword>
<dbReference type="Proteomes" id="UP000018234">
    <property type="component" value="Unassembled WGS sequence"/>
</dbReference>
<name>A0ABN0QDL8_9FLAO</name>
<evidence type="ECO:0000313" key="2">
    <source>
        <dbReference type="Proteomes" id="UP000018234"/>
    </source>
</evidence>
<evidence type="ECO:0000313" key="1">
    <source>
        <dbReference type="EMBL" id="ESU22531.1"/>
    </source>
</evidence>
<organism evidence="1 2">
    <name type="scientific">Flavobacterium saliperosum S13</name>
    <dbReference type="NCBI Taxonomy" id="1341155"/>
    <lineage>
        <taxon>Bacteria</taxon>
        <taxon>Pseudomonadati</taxon>
        <taxon>Bacteroidota</taxon>
        <taxon>Flavobacteriia</taxon>
        <taxon>Flavobacteriales</taxon>
        <taxon>Flavobacteriaceae</taxon>
        <taxon>Flavobacterium</taxon>
    </lineage>
</organism>
<proteinExistence type="predicted"/>
<dbReference type="EMBL" id="AVFO01000051">
    <property type="protein sequence ID" value="ESU22531.1"/>
    <property type="molecule type" value="Genomic_DNA"/>
</dbReference>